<dbReference type="SUPFAM" id="SSF51306">
    <property type="entry name" value="LexA/Signal peptidase"/>
    <property type="match status" value="1"/>
</dbReference>
<name>A0A554LKA8_9BACT</name>
<sequence>MKKTLTVFGIIIAILAVFYIIARLLPSKTVESIVGNDNAISNIACSYPVRVSGSSMQEYFKEGELANFDKCFESSELASGRIIVFKDRDNNRIGIIQESVNDTYKVKQSNRNEIFTVNKQDVVAIYDK</sequence>
<gene>
    <name evidence="2" type="ORF">Athens101428_705</name>
</gene>
<keyword evidence="1" id="KW-0472">Membrane</keyword>
<keyword evidence="1" id="KW-0812">Transmembrane</keyword>
<evidence type="ECO:0000313" key="2">
    <source>
        <dbReference type="EMBL" id="TSC93287.1"/>
    </source>
</evidence>
<evidence type="ECO:0008006" key="4">
    <source>
        <dbReference type="Google" id="ProtNLM"/>
    </source>
</evidence>
<dbReference type="Proteomes" id="UP000316495">
    <property type="component" value="Unassembled WGS sequence"/>
</dbReference>
<reference evidence="2 3" key="1">
    <citation type="submission" date="2017-07" db="EMBL/GenBank/DDBJ databases">
        <title>Mechanisms for carbon and nitrogen cycling indicate functional differentiation within the Candidate Phyla Radiation.</title>
        <authorList>
            <person name="Danczak R.E."/>
            <person name="Johnston M.D."/>
            <person name="Kenah C."/>
            <person name="Slattery M."/>
            <person name="Wrighton K.C."/>
            <person name="Wilkins M.J."/>
        </authorList>
    </citation>
    <scope>NUCLEOTIDE SEQUENCE [LARGE SCALE GENOMIC DNA]</scope>
    <source>
        <strain evidence="2">Athens1014_28</strain>
    </source>
</reference>
<organism evidence="2 3">
    <name type="scientific">Candidatus Berkelbacteria bacterium Athens1014_28</name>
    <dbReference type="NCBI Taxonomy" id="2017145"/>
    <lineage>
        <taxon>Bacteria</taxon>
        <taxon>Candidatus Berkelbacteria</taxon>
    </lineage>
</organism>
<dbReference type="AlphaFoldDB" id="A0A554LKA8"/>
<keyword evidence="1" id="KW-1133">Transmembrane helix</keyword>
<accession>A0A554LKA8</accession>
<feature type="transmembrane region" description="Helical" evidence="1">
    <location>
        <begin position="6"/>
        <end position="25"/>
    </location>
</feature>
<dbReference type="EMBL" id="VMGN01000048">
    <property type="protein sequence ID" value="TSC93287.1"/>
    <property type="molecule type" value="Genomic_DNA"/>
</dbReference>
<protein>
    <recommendedName>
        <fullName evidence="4">Signal peptidase I</fullName>
    </recommendedName>
</protein>
<proteinExistence type="predicted"/>
<evidence type="ECO:0000256" key="1">
    <source>
        <dbReference type="SAM" id="Phobius"/>
    </source>
</evidence>
<comment type="caution">
    <text evidence="2">The sequence shown here is derived from an EMBL/GenBank/DDBJ whole genome shotgun (WGS) entry which is preliminary data.</text>
</comment>
<evidence type="ECO:0000313" key="3">
    <source>
        <dbReference type="Proteomes" id="UP000316495"/>
    </source>
</evidence>
<dbReference type="InterPro" id="IPR036286">
    <property type="entry name" value="LexA/Signal_pep-like_sf"/>
</dbReference>